<evidence type="ECO:0000256" key="1">
    <source>
        <dbReference type="PROSITE-ProRule" id="PRU01077"/>
    </source>
</evidence>
<dbReference type="Proteomes" id="UP000695026">
    <property type="component" value="Unplaced"/>
</dbReference>
<dbReference type="FunFam" id="1.20.1270.60:FF:000029">
    <property type="entry name" value="Tyrosine-protein kinase"/>
    <property type="match status" value="1"/>
</dbReference>
<dbReference type="AlphaFoldDB" id="A0A9F2WHV0"/>
<sequence length="181" mass="21045">VTKTELEKLKSSYRQLIKEVNSAKEKYKEALSKGKETEKAKDRYDKATMKLHMLHNQYVLALKGAQLHQHQYYDATLPLFLDSLQKMQEEMIKGLKGILEEYSQITSLVTEELVNVHKEIQMSVEQLDPGSEYSSFIEAHRTSDIEKQEIEFDTSLLEENENLQANEIMWNNLTAESLQTM</sequence>
<dbReference type="Gene3D" id="1.20.1270.60">
    <property type="entry name" value="Arfaptin homology (AH) domain/BAR domain"/>
    <property type="match status" value="1"/>
</dbReference>
<proteinExistence type="predicted"/>
<protein>
    <submittedName>
        <fullName evidence="5">Tyrosine-protein kinase Fer-like</fullName>
    </submittedName>
</protein>
<keyword evidence="1 2" id="KW-0175">Coiled coil</keyword>
<feature type="domain" description="F-BAR" evidence="3">
    <location>
        <begin position="1"/>
        <end position="132"/>
    </location>
</feature>
<dbReference type="OMA" id="YKPRQRF"/>
<dbReference type="PANTHER" id="PTHR15735:SF21">
    <property type="entry name" value="PROTEIN NERVOUS WRECK"/>
    <property type="match status" value="1"/>
</dbReference>
<reference evidence="5" key="1">
    <citation type="submission" date="2025-08" db="UniProtKB">
        <authorList>
            <consortium name="RefSeq"/>
        </authorList>
    </citation>
    <scope>IDENTIFICATION</scope>
    <source>
        <tissue evidence="5">Liver</tissue>
    </source>
</reference>
<name>A0A9F2WHV0_PYTBI</name>
<dbReference type="PANTHER" id="PTHR15735">
    <property type="entry name" value="FCH AND DOUBLE SH3 DOMAINS PROTEIN"/>
    <property type="match status" value="1"/>
</dbReference>
<dbReference type="KEGG" id="pbi:103060508"/>
<gene>
    <name evidence="5" type="primary">LOC103060508</name>
</gene>
<dbReference type="SUPFAM" id="SSF103657">
    <property type="entry name" value="BAR/IMD domain-like"/>
    <property type="match status" value="1"/>
</dbReference>
<evidence type="ECO:0000313" key="4">
    <source>
        <dbReference type="Proteomes" id="UP000695026"/>
    </source>
</evidence>
<feature type="non-terminal residue" evidence="5">
    <location>
        <position position="1"/>
    </location>
</feature>
<dbReference type="GeneID" id="103060508"/>
<feature type="coiled-coil region" evidence="2">
    <location>
        <begin position="6"/>
        <end position="33"/>
    </location>
</feature>
<dbReference type="InterPro" id="IPR031160">
    <property type="entry name" value="F_BAR_dom"/>
</dbReference>
<evidence type="ECO:0000256" key="2">
    <source>
        <dbReference type="SAM" id="Coils"/>
    </source>
</evidence>
<evidence type="ECO:0000313" key="5">
    <source>
        <dbReference type="RefSeq" id="XP_007444530.1"/>
    </source>
</evidence>
<dbReference type="RefSeq" id="XP_007444530.1">
    <property type="nucleotide sequence ID" value="XM_007444468.1"/>
</dbReference>
<dbReference type="InterPro" id="IPR027267">
    <property type="entry name" value="AH/BAR_dom_sf"/>
</dbReference>
<organism evidence="4 5">
    <name type="scientific">Python bivittatus</name>
    <name type="common">Burmese python</name>
    <name type="synonym">Python molurus bivittatus</name>
    <dbReference type="NCBI Taxonomy" id="176946"/>
    <lineage>
        <taxon>Eukaryota</taxon>
        <taxon>Metazoa</taxon>
        <taxon>Chordata</taxon>
        <taxon>Craniata</taxon>
        <taxon>Vertebrata</taxon>
        <taxon>Euteleostomi</taxon>
        <taxon>Lepidosauria</taxon>
        <taxon>Squamata</taxon>
        <taxon>Bifurcata</taxon>
        <taxon>Unidentata</taxon>
        <taxon>Episquamata</taxon>
        <taxon>Toxicofera</taxon>
        <taxon>Serpentes</taxon>
        <taxon>Henophidia</taxon>
        <taxon>Pythonidae</taxon>
        <taxon>Python</taxon>
    </lineage>
</organism>
<dbReference type="PROSITE" id="PS51741">
    <property type="entry name" value="F_BAR"/>
    <property type="match status" value="1"/>
</dbReference>
<dbReference type="OrthoDB" id="546826at2759"/>
<evidence type="ECO:0000259" key="3">
    <source>
        <dbReference type="PROSITE" id="PS51741"/>
    </source>
</evidence>
<keyword evidence="4" id="KW-1185">Reference proteome</keyword>
<accession>A0A9F2WHV0</accession>